<gene>
    <name evidence="4" type="primary">srtB</name>
    <name evidence="4" type="ORF">QUW28_08900</name>
</gene>
<keyword evidence="1 4" id="KW-0378">Hydrolase</keyword>
<protein>
    <submittedName>
        <fullName evidence="4">Class B sortase</fullName>
        <ecNumber evidence="4">3.4.22.71</ecNumber>
    </submittedName>
</protein>
<feature type="region of interest" description="Disordered" evidence="2">
    <location>
        <begin position="66"/>
        <end position="106"/>
    </location>
</feature>
<reference evidence="5" key="1">
    <citation type="submission" date="2023-06" db="EMBL/GenBank/DDBJ databases">
        <title>Identification and characterization of horizontal gene transfer across gut microbiota members of farm animals based on homology search.</title>
        <authorList>
            <person name="Zeman M."/>
            <person name="Kubasova T."/>
            <person name="Jahodarova E."/>
            <person name="Nykrynova M."/>
            <person name="Rychlik I."/>
        </authorList>
    </citation>
    <scope>NUCLEOTIDE SEQUENCE [LARGE SCALE GENOMIC DNA]</scope>
    <source>
        <strain evidence="5">154_Feed</strain>
    </source>
</reference>
<dbReference type="EMBL" id="JAUDDZ010000014">
    <property type="protein sequence ID" value="MDM8275604.1"/>
    <property type="molecule type" value="Genomic_DNA"/>
</dbReference>
<organism evidence="4 5">
    <name type="scientific">Enorma phocaeensis</name>
    <dbReference type="NCBI Taxonomy" id="1871019"/>
    <lineage>
        <taxon>Bacteria</taxon>
        <taxon>Bacillati</taxon>
        <taxon>Actinomycetota</taxon>
        <taxon>Coriobacteriia</taxon>
        <taxon>Coriobacteriales</taxon>
        <taxon>Coriobacteriaceae</taxon>
        <taxon>Enorma</taxon>
    </lineage>
</organism>
<dbReference type="Gene3D" id="2.40.260.10">
    <property type="entry name" value="Sortase"/>
    <property type="match status" value="1"/>
</dbReference>
<dbReference type="SUPFAM" id="SSF63817">
    <property type="entry name" value="Sortase"/>
    <property type="match status" value="1"/>
</dbReference>
<keyword evidence="3" id="KW-0812">Transmembrane</keyword>
<name>A0ABT7VAS8_9ACTN</name>
<dbReference type="Proteomes" id="UP001529421">
    <property type="component" value="Unassembled WGS sequence"/>
</dbReference>
<feature type="transmembrane region" description="Helical" evidence="3">
    <location>
        <begin position="110"/>
        <end position="131"/>
    </location>
</feature>
<dbReference type="EC" id="3.4.22.71" evidence="4"/>
<dbReference type="InterPro" id="IPR023365">
    <property type="entry name" value="Sortase_dom-sf"/>
</dbReference>
<dbReference type="GO" id="GO:0016787">
    <property type="term" value="F:hydrolase activity"/>
    <property type="evidence" value="ECO:0007669"/>
    <property type="project" value="UniProtKB-KW"/>
</dbReference>
<dbReference type="InterPro" id="IPR005754">
    <property type="entry name" value="Sortase"/>
</dbReference>
<evidence type="ECO:0000313" key="4">
    <source>
        <dbReference type="EMBL" id="MDM8275604.1"/>
    </source>
</evidence>
<keyword evidence="3" id="KW-0472">Membrane</keyword>
<evidence type="ECO:0000256" key="1">
    <source>
        <dbReference type="ARBA" id="ARBA00022801"/>
    </source>
</evidence>
<keyword evidence="5" id="KW-1185">Reference proteome</keyword>
<evidence type="ECO:0000313" key="5">
    <source>
        <dbReference type="Proteomes" id="UP001529421"/>
    </source>
</evidence>
<dbReference type="InterPro" id="IPR009835">
    <property type="entry name" value="SrtB"/>
</dbReference>
<dbReference type="CDD" id="cd05826">
    <property type="entry name" value="Sortase_B"/>
    <property type="match status" value="1"/>
</dbReference>
<feature type="compositionally biased region" description="Low complexity" evidence="2">
    <location>
        <begin position="67"/>
        <end position="83"/>
    </location>
</feature>
<keyword evidence="3" id="KW-1133">Transmembrane helix</keyword>
<accession>A0ABT7VAS8</accession>
<evidence type="ECO:0000256" key="2">
    <source>
        <dbReference type="SAM" id="MobiDB-lite"/>
    </source>
</evidence>
<dbReference type="Pfam" id="PF04203">
    <property type="entry name" value="Sortase"/>
    <property type="match status" value="1"/>
</dbReference>
<dbReference type="RefSeq" id="WP_289545749.1">
    <property type="nucleotide sequence ID" value="NZ_JAUDDZ010000014.1"/>
</dbReference>
<dbReference type="NCBIfam" id="TIGR03064">
    <property type="entry name" value="sortase_srtB"/>
    <property type="match status" value="1"/>
</dbReference>
<sequence>MAAYQGKRFKRTESDEAGRHERKLPADGGAPQAKTPAGHVANPDNYVAGAAHFHARPAAGVRPVVPAHGRQGAAGHRGSSRSANVARQPRHRRASSGGPAPKARRSPRRALSIGLAVIGVALLVAAAGIFISAQLGYREAQGAYDELATLAPVSDSSTEQSGVPQPDFDALAAINPDVVGWIYVPGTNINYPVVQADDNSTYLDRLFNGVTNASGSIFMDCDNQAPGVLDQQTVLYGHQMLDGAMFNQVNQTQDQATFDTWQDVFYITPDATYRFRPLVTSLVEETFLDARTANFTGDQTLASYLNEMLGSAAAQAEDAQERAQSATQVLTLITCSDSIVPSPRRAVMVCTLEETVRPTGSSG</sequence>
<feature type="compositionally biased region" description="Basic and acidic residues" evidence="2">
    <location>
        <begin position="11"/>
        <end position="25"/>
    </location>
</feature>
<comment type="caution">
    <text evidence="4">The sequence shown here is derived from an EMBL/GenBank/DDBJ whole genome shotgun (WGS) entry which is preliminary data.</text>
</comment>
<proteinExistence type="predicted"/>
<evidence type="ECO:0000256" key="3">
    <source>
        <dbReference type="SAM" id="Phobius"/>
    </source>
</evidence>
<feature type="region of interest" description="Disordered" evidence="2">
    <location>
        <begin position="1"/>
        <end position="45"/>
    </location>
</feature>